<dbReference type="AlphaFoldDB" id="A0A8K0CS30"/>
<proteinExistence type="predicted"/>
<evidence type="ECO:0000313" key="2">
    <source>
        <dbReference type="Proteomes" id="UP000801492"/>
    </source>
</evidence>
<evidence type="ECO:0000313" key="1">
    <source>
        <dbReference type="EMBL" id="KAF2890297.1"/>
    </source>
</evidence>
<dbReference type="Proteomes" id="UP000801492">
    <property type="component" value="Unassembled WGS sequence"/>
</dbReference>
<feature type="non-terminal residue" evidence="1">
    <location>
        <position position="1"/>
    </location>
</feature>
<sequence>MTSWRKITSDIAELYEKYYNQDIRHVEWVPFIICTGCLFKLNQWNKTGTATPFGIPTIWTNPQEHNPAECYACLNFVSSTNRFKTGSLKYTGTRYAQLPLPHSDRNKPNRRIYAETKGESAVSMYQPSNVTPNCNHIEITSPETIAAAINYLSKRFETRILNGPDIRRLMKDQAFENALGDLELVVWGCVKA</sequence>
<gene>
    <name evidence="1" type="ORF">ILUMI_15876</name>
</gene>
<dbReference type="OrthoDB" id="8122996at2759"/>
<accession>A0A8K0CS30</accession>
<keyword evidence="2" id="KW-1185">Reference proteome</keyword>
<dbReference type="EMBL" id="VTPC01054957">
    <property type="protein sequence ID" value="KAF2890297.1"/>
    <property type="molecule type" value="Genomic_DNA"/>
</dbReference>
<organism evidence="1 2">
    <name type="scientific">Ignelater luminosus</name>
    <name type="common">Cucubano</name>
    <name type="synonym">Pyrophorus luminosus</name>
    <dbReference type="NCBI Taxonomy" id="2038154"/>
    <lineage>
        <taxon>Eukaryota</taxon>
        <taxon>Metazoa</taxon>
        <taxon>Ecdysozoa</taxon>
        <taxon>Arthropoda</taxon>
        <taxon>Hexapoda</taxon>
        <taxon>Insecta</taxon>
        <taxon>Pterygota</taxon>
        <taxon>Neoptera</taxon>
        <taxon>Endopterygota</taxon>
        <taxon>Coleoptera</taxon>
        <taxon>Polyphaga</taxon>
        <taxon>Elateriformia</taxon>
        <taxon>Elateroidea</taxon>
        <taxon>Elateridae</taxon>
        <taxon>Agrypninae</taxon>
        <taxon>Pyrophorini</taxon>
        <taxon>Ignelater</taxon>
    </lineage>
</organism>
<reference evidence="1" key="1">
    <citation type="submission" date="2019-08" db="EMBL/GenBank/DDBJ databases">
        <title>The genome of the North American firefly Photinus pyralis.</title>
        <authorList>
            <consortium name="Photinus pyralis genome working group"/>
            <person name="Fallon T.R."/>
            <person name="Sander Lower S.E."/>
            <person name="Weng J.-K."/>
        </authorList>
    </citation>
    <scope>NUCLEOTIDE SEQUENCE</scope>
    <source>
        <strain evidence="1">TRF0915ILg1</strain>
        <tissue evidence="1">Whole body</tissue>
    </source>
</reference>
<protein>
    <submittedName>
        <fullName evidence="1">Uncharacterized protein</fullName>
    </submittedName>
</protein>
<name>A0A8K0CS30_IGNLU</name>
<comment type="caution">
    <text evidence="1">The sequence shown here is derived from an EMBL/GenBank/DDBJ whole genome shotgun (WGS) entry which is preliminary data.</text>
</comment>